<dbReference type="EMBL" id="SZYD01000016">
    <property type="protein sequence ID" value="KAD3337960.1"/>
    <property type="molecule type" value="Genomic_DNA"/>
</dbReference>
<evidence type="ECO:0000313" key="1">
    <source>
        <dbReference type="EMBL" id="KAD3337960.1"/>
    </source>
</evidence>
<accession>A0A5N6MBM3</accession>
<dbReference type="Proteomes" id="UP000326396">
    <property type="component" value="Linkage Group LG6"/>
</dbReference>
<comment type="caution">
    <text evidence="1">The sequence shown here is derived from an EMBL/GenBank/DDBJ whole genome shotgun (WGS) entry which is preliminary data.</text>
</comment>
<name>A0A5N6MBM3_9ASTR</name>
<keyword evidence="2" id="KW-1185">Reference proteome</keyword>
<sequence length="72" mass="7738">MGVVVDNGLEAFLQCHQASIFKCGASRFCRLGGVAYRDGAFKSSPRTAVDFGSQHSAMFVAYRGWAACWATA</sequence>
<gene>
    <name evidence="1" type="ORF">E3N88_33481</name>
</gene>
<organism evidence="1 2">
    <name type="scientific">Mikania micrantha</name>
    <name type="common">bitter vine</name>
    <dbReference type="NCBI Taxonomy" id="192012"/>
    <lineage>
        <taxon>Eukaryota</taxon>
        <taxon>Viridiplantae</taxon>
        <taxon>Streptophyta</taxon>
        <taxon>Embryophyta</taxon>
        <taxon>Tracheophyta</taxon>
        <taxon>Spermatophyta</taxon>
        <taxon>Magnoliopsida</taxon>
        <taxon>eudicotyledons</taxon>
        <taxon>Gunneridae</taxon>
        <taxon>Pentapetalae</taxon>
        <taxon>asterids</taxon>
        <taxon>campanulids</taxon>
        <taxon>Asterales</taxon>
        <taxon>Asteraceae</taxon>
        <taxon>Asteroideae</taxon>
        <taxon>Heliantheae alliance</taxon>
        <taxon>Eupatorieae</taxon>
        <taxon>Mikania</taxon>
    </lineage>
</organism>
<protein>
    <submittedName>
        <fullName evidence="1">Uncharacterized protein</fullName>
    </submittedName>
</protein>
<proteinExistence type="predicted"/>
<dbReference type="AlphaFoldDB" id="A0A5N6MBM3"/>
<evidence type="ECO:0000313" key="2">
    <source>
        <dbReference type="Proteomes" id="UP000326396"/>
    </source>
</evidence>
<reference evidence="1 2" key="1">
    <citation type="submission" date="2019-05" db="EMBL/GenBank/DDBJ databases">
        <title>Mikania micrantha, genome provides insights into the molecular mechanism of rapid growth.</title>
        <authorList>
            <person name="Liu B."/>
        </authorList>
    </citation>
    <scope>NUCLEOTIDE SEQUENCE [LARGE SCALE GENOMIC DNA]</scope>
    <source>
        <strain evidence="1">NLD-2019</strain>
        <tissue evidence="1">Leaf</tissue>
    </source>
</reference>